<gene>
    <name evidence="1" type="primary">At2g05950</name>
</gene>
<dbReference type="AlphaFoldDB" id="Q9ZUF3"/>
<proteinExistence type="predicted"/>
<dbReference type="EMBL" id="AC005970">
    <property type="protein sequence ID" value="AAC95172.1"/>
    <property type="molecule type" value="Genomic_DNA"/>
</dbReference>
<dbReference type="PIR" id="D84473">
    <property type="entry name" value="D84473"/>
</dbReference>
<sequence length="183" mass="20898">MVTDAFHKTTESGIEEPNLEAKKFFDMLDAAKKPIYDGCKEGHSRLSAATRMMNIRTEYNLSEDCVDAIADVFYNDMFLCFKTVSRDEVTGELPDMVTFMEATHKSKSDGVFVCKKAELIAKKCRNMEHQILSQRDNDDADPIVDASPNYEEMYLETQEKLRKLDQVIEGMMLKFKVLISGLL</sequence>
<protein>
    <submittedName>
        <fullName evidence="1">En/Spm-like transposon protein</fullName>
    </submittedName>
</protein>
<reference key="1">
    <citation type="journal article" date="1999" name="Nature">
        <title>Sequence and analysis of chromosome 2 of the plant Arabidopsis thaliana.</title>
        <authorList>
            <person name="Lin X."/>
            <person name="Kaul S."/>
            <person name="Rounsley S."/>
            <person name="Shea T.P."/>
            <person name="Benito M.I."/>
            <person name="Town C.D."/>
            <person name="Fujii C.Y."/>
            <person name="Mason T."/>
            <person name="Bowman C.L."/>
            <person name="Barnstead M."/>
            <person name="Feldblyum T.V."/>
            <person name="Buell C.R."/>
            <person name="Ketchum K.A."/>
            <person name="Lee J."/>
            <person name="Ronning C.M."/>
            <person name="Koo H.L."/>
            <person name="Moffat K.S."/>
            <person name="Cronin L.A."/>
            <person name="Shen M."/>
            <person name="Pai G."/>
            <person name="Van Aken S."/>
            <person name="Umayam L."/>
            <person name="Tallon L.J."/>
            <person name="Gill J.E."/>
            <person name="Adams M.D."/>
            <person name="Carrera A.J."/>
            <person name="Creasy T.H."/>
            <person name="Goodman H.M."/>
            <person name="Somerville C.R."/>
            <person name="Copenhaver G.P."/>
            <person name="Preuss D."/>
            <person name="Nierman W.C."/>
            <person name="White O."/>
            <person name="Eisen J.A."/>
            <person name="Salzberg S.L."/>
            <person name="Fraser C.M."/>
            <person name="Venter J.C."/>
        </authorList>
    </citation>
    <scope>NUCLEOTIDE SEQUENCE [LARGE SCALE GENOMIC DNA]</scope>
    <source>
        <strain>cv. Columbia</strain>
    </source>
</reference>
<reference evidence="1" key="2">
    <citation type="submission" date="2000-03" db="EMBL/GenBank/DDBJ databases">
        <authorList>
            <person name="Rounsley S.D."/>
            <person name="Lin X."/>
            <person name="Kaul S."/>
            <person name="Shea T.P."/>
            <person name="Fujii C.Y."/>
            <person name="Mason T.M."/>
            <person name="Shen M."/>
            <person name="Ronning C.M."/>
            <person name="Fraser C.M."/>
            <person name="Somerville C.R."/>
            <person name="Venter J.C."/>
        </authorList>
    </citation>
    <scope>NUCLEOTIDE SEQUENCE</scope>
</reference>
<name>Q9ZUF3_ARATH</name>
<organism evidence="1">
    <name type="scientific">Arabidopsis thaliana</name>
    <name type="common">Mouse-ear cress</name>
    <dbReference type="NCBI Taxonomy" id="3702"/>
    <lineage>
        <taxon>Eukaryota</taxon>
        <taxon>Viridiplantae</taxon>
        <taxon>Streptophyta</taxon>
        <taxon>Embryophyta</taxon>
        <taxon>Tracheophyta</taxon>
        <taxon>Spermatophyta</taxon>
        <taxon>Magnoliopsida</taxon>
        <taxon>eudicotyledons</taxon>
        <taxon>Gunneridae</taxon>
        <taxon>Pentapetalae</taxon>
        <taxon>rosids</taxon>
        <taxon>malvids</taxon>
        <taxon>Brassicales</taxon>
        <taxon>Brassicaceae</taxon>
        <taxon>Camelineae</taxon>
        <taxon>Arabidopsis</taxon>
    </lineage>
</organism>
<accession>Q9ZUF3</accession>
<reference evidence="1" key="3">
    <citation type="submission" date="2002-02" db="EMBL/GenBank/DDBJ databases">
        <authorList>
            <person name="Town C.D."/>
            <person name="Kaul S."/>
        </authorList>
    </citation>
    <scope>NUCLEOTIDE SEQUENCE</scope>
</reference>
<evidence type="ECO:0000313" key="1">
    <source>
        <dbReference type="EMBL" id="AAC95172.1"/>
    </source>
</evidence>